<evidence type="ECO:0000256" key="2">
    <source>
        <dbReference type="ARBA" id="ARBA00009865"/>
    </source>
</evidence>
<dbReference type="InterPro" id="IPR017850">
    <property type="entry name" value="Alkaline_phosphatase_core_sf"/>
</dbReference>
<dbReference type="Gene3D" id="2.60.120.560">
    <property type="entry name" value="Exo-inulinase, domain 1"/>
    <property type="match status" value="1"/>
</dbReference>
<proteinExistence type="inferred from homology"/>
<gene>
    <name evidence="7" type="ORF">Pla52n_07910</name>
</gene>
<comment type="similarity">
    <text evidence="1">Belongs to the sulfatase family.</text>
</comment>
<dbReference type="InterPro" id="IPR023296">
    <property type="entry name" value="Glyco_hydro_beta-prop_sf"/>
</dbReference>
<dbReference type="SUPFAM" id="SSF75005">
    <property type="entry name" value="Arabinanase/levansucrase/invertase"/>
    <property type="match status" value="1"/>
</dbReference>
<sequence precursor="true">MPVDRRFLFVLCILASLLGFTSPLASAAAADTQVAGAKRPNIVMVFIDDMGWSDVSCFGGTVQTQHIDQLAAEGIRFTNFYVNSPICSPSRVALTTGQYPHRWRITSYLNNRRSNKQRGVAQWLDPSAPLLARELQKSGYATGHFGKWHMGGQRDVDDAPAISTYGFDDSLTNFEGMGAKLLPLTLVPGQDPAKPGRIWEDAERLGDPVTWMQRSEITTGFVDGALEFMDKAREDNKPFFVNLWPDDVHGPLFPPLAKWGEGKRKLYQGVLDAMDEQLARLFDYVRNDETLRNNTLIVFCSDNGHEDGAGNSDPLRGAKTWLYEGGIRSPLIVWGPGLLNPDAAGTTNDESIFAAIDINRSLYTIAGIEPTQQLDGEDLSATMLGKEKARRVAPIFWRRPPDRPGNGHGMDEDNPDLAVRDGQWKYLVNYDGSDPQLYNLDTDAPESNNVAAQHPDVVKRLDQAIQQWNAEMPFDAGDPRFAAVGDLPPNSFVNPIGEGADPWVIRDPNHDRYLWCFSEGNRAIAIHTSDRLTSLGEKHIIWRAPDTGMYSNEIWAPELHYLNDRWVVYFAASDGRNENHQAWALQSKTSDPLGEYELHGPLATGDEPDKNIWAIDMTPLQHNGKLYTIWSGWDAPGTDQQFLYIAEMKSPVEMAGTRVRICSNDQFPWEFTEENRQGRGLNEGPQVLKHDGRTFVTFSCAASWLPTYKLGLLELTGNDPLDPASWKKFPKPAFRSTQSTYGVGHSCFVKSPDAKEWWHVFHAKRDRDPGWRRAIFVQPFGFRRNGVPDFGQPVSADEPLIRPSGEKPPLSMTEPFHSDLRSGGFDYYGHHQFYSITDDGLAMGRPPEAPINAYRSGEKILLDSLAPDDFTASVTLDFGGSSKGRGAGLLFRLTAPSVGYDAHRGYFVGVKPSENAVLMGKMDGAHWRELKRTSLNIDTTKPQRLTVSAAGPVFTIGVNGDDVMSVTDETYKHGAIGLRTVDIPTVFSNLTLETLKTLDGVSVR</sequence>
<keyword evidence="5" id="KW-0732">Signal</keyword>
<dbReference type="GO" id="GO:0005975">
    <property type="term" value="P:carbohydrate metabolic process"/>
    <property type="evidence" value="ECO:0007669"/>
    <property type="project" value="InterPro"/>
</dbReference>
<dbReference type="EC" id="3.2.1.55" evidence="7"/>
<dbReference type="InterPro" id="IPR000917">
    <property type="entry name" value="Sulfatase_N"/>
</dbReference>
<dbReference type="GO" id="GO:0046556">
    <property type="term" value="F:alpha-L-arabinofuranosidase activity"/>
    <property type="evidence" value="ECO:0007669"/>
    <property type="project" value="UniProtKB-EC"/>
</dbReference>
<evidence type="ECO:0000313" key="7">
    <source>
        <dbReference type="EMBL" id="TWU08209.1"/>
    </source>
</evidence>
<accession>A0A5C6BAA1</accession>
<dbReference type="Pfam" id="PF00884">
    <property type="entry name" value="Sulfatase"/>
    <property type="match status" value="1"/>
</dbReference>
<organism evidence="7 8">
    <name type="scientific">Stieleria varia</name>
    <dbReference type="NCBI Taxonomy" id="2528005"/>
    <lineage>
        <taxon>Bacteria</taxon>
        <taxon>Pseudomonadati</taxon>
        <taxon>Planctomycetota</taxon>
        <taxon>Planctomycetia</taxon>
        <taxon>Pirellulales</taxon>
        <taxon>Pirellulaceae</taxon>
        <taxon>Stieleria</taxon>
    </lineage>
</organism>
<protein>
    <submittedName>
        <fullName evidence="7">Extracellular exo-alpha-(1-&gt;5)-L-arabinofuranosidase</fullName>
        <ecNumber evidence="7">3.2.1.55</ecNumber>
    </submittedName>
</protein>
<dbReference type="PANTHER" id="PTHR42693">
    <property type="entry name" value="ARYLSULFATASE FAMILY MEMBER"/>
    <property type="match status" value="1"/>
</dbReference>
<keyword evidence="3 7" id="KW-0378">Hydrolase</keyword>
<dbReference type="Pfam" id="PF04616">
    <property type="entry name" value="Glyco_hydro_43"/>
    <property type="match status" value="1"/>
</dbReference>
<evidence type="ECO:0000256" key="1">
    <source>
        <dbReference type="ARBA" id="ARBA00008779"/>
    </source>
</evidence>
<keyword evidence="4 7" id="KW-0326">Glycosidase</keyword>
<dbReference type="InterPro" id="IPR050738">
    <property type="entry name" value="Sulfatase"/>
</dbReference>
<keyword evidence="8" id="KW-1185">Reference proteome</keyword>
<dbReference type="Gene3D" id="2.115.10.20">
    <property type="entry name" value="Glycosyl hydrolase domain, family 43"/>
    <property type="match status" value="1"/>
</dbReference>
<evidence type="ECO:0000256" key="5">
    <source>
        <dbReference type="SAM" id="SignalP"/>
    </source>
</evidence>
<dbReference type="Gene3D" id="3.30.1120.10">
    <property type="match status" value="1"/>
</dbReference>
<dbReference type="SUPFAM" id="SSF53649">
    <property type="entry name" value="Alkaline phosphatase-like"/>
    <property type="match status" value="1"/>
</dbReference>
<dbReference type="Gene3D" id="3.40.720.10">
    <property type="entry name" value="Alkaline Phosphatase, subunit A"/>
    <property type="match status" value="1"/>
</dbReference>
<dbReference type="AlphaFoldDB" id="A0A5C6BAA1"/>
<evidence type="ECO:0000256" key="4">
    <source>
        <dbReference type="ARBA" id="ARBA00023295"/>
    </source>
</evidence>
<dbReference type="GO" id="GO:0004065">
    <property type="term" value="F:arylsulfatase activity"/>
    <property type="evidence" value="ECO:0007669"/>
    <property type="project" value="TreeGrafter"/>
</dbReference>
<evidence type="ECO:0000313" key="8">
    <source>
        <dbReference type="Proteomes" id="UP000320176"/>
    </source>
</evidence>
<dbReference type="PANTHER" id="PTHR42693:SF33">
    <property type="entry name" value="ARYLSULFATASE"/>
    <property type="match status" value="1"/>
</dbReference>
<comment type="similarity">
    <text evidence="2">Belongs to the glycosyl hydrolase 43 family.</text>
</comment>
<comment type="caution">
    <text evidence="7">The sequence shown here is derived from an EMBL/GenBank/DDBJ whole genome shotgun (WGS) entry which is preliminary data.</text>
</comment>
<feature type="signal peptide" evidence="5">
    <location>
        <begin position="1"/>
        <end position="27"/>
    </location>
</feature>
<evidence type="ECO:0000259" key="6">
    <source>
        <dbReference type="Pfam" id="PF00884"/>
    </source>
</evidence>
<dbReference type="RefSeq" id="WP_231741686.1">
    <property type="nucleotide sequence ID" value="NZ_CP151726.1"/>
</dbReference>
<reference evidence="7 8" key="1">
    <citation type="submission" date="2019-02" db="EMBL/GenBank/DDBJ databases">
        <title>Deep-cultivation of Planctomycetes and their phenomic and genomic characterization uncovers novel biology.</title>
        <authorList>
            <person name="Wiegand S."/>
            <person name="Jogler M."/>
            <person name="Boedeker C."/>
            <person name="Pinto D."/>
            <person name="Vollmers J."/>
            <person name="Rivas-Marin E."/>
            <person name="Kohn T."/>
            <person name="Peeters S.H."/>
            <person name="Heuer A."/>
            <person name="Rast P."/>
            <person name="Oberbeckmann S."/>
            <person name="Bunk B."/>
            <person name="Jeske O."/>
            <person name="Meyerdierks A."/>
            <person name="Storesund J.E."/>
            <person name="Kallscheuer N."/>
            <person name="Luecker S."/>
            <person name="Lage O.M."/>
            <person name="Pohl T."/>
            <person name="Merkel B.J."/>
            <person name="Hornburger P."/>
            <person name="Mueller R.-W."/>
            <person name="Bruemmer F."/>
            <person name="Labrenz M."/>
            <person name="Spormann A.M."/>
            <person name="Op Den Camp H."/>
            <person name="Overmann J."/>
            <person name="Amann R."/>
            <person name="Jetten M.S.M."/>
            <person name="Mascher T."/>
            <person name="Medema M.H."/>
            <person name="Devos D.P."/>
            <person name="Kaster A.-K."/>
            <person name="Ovreas L."/>
            <person name="Rohde M."/>
            <person name="Galperin M.Y."/>
            <person name="Jogler C."/>
        </authorList>
    </citation>
    <scope>NUCLEOTIDE SEQUENCE [LARGE SCALE GENOMIC DNA]</scope>
    <source>
        <strain evidence="7 8">Pla52n</strain>
    </source>
</reference>
<evidence type="ECO:0000256" key="3">
    <source>
        <dbReference type="ARBA" id="ARBA00022801"/>
    </source>
</evidence>
<dbReference type="InterPro" id="IPR006710">
    <property type="entry name" value="Glyco_hydro_43"/>
</dbReference>
<name>A0A5C6BAA1_9BACT</name>
<dbReference type="CDD" id="cd18820">
    <property type="entry name" value="GH43_LbAraf43-like"/>
    <property type="match status" value="1"/>
</dbReference>
<dbReference type="Proteomes" id="UP000320176">
    <property type="component" value="Unassembled WGS sequence"/>
</dbReference>
<feature type="chain" id="PRO_5023102441" evidence="5">
    <location>
        <begin position="28"/>
        <end position="1004"/>
    </location>
</feature>
<dbReference type="EMBL" id="SJPN01000001">
    <property type="protein sequence ID" value="TWU08209.1"/>
    <property type="molecule type" value="Genomic_DNA"/>
</dbReference>
<feature type="domain" description="Sulfatase N-terminal" evidence="6">
    <location>
        <begin position="40"/>
        <end position="367"/>
    </location>
</feature>